<dbReference type="Gene3D" id="3.90.550.20">
    <property type="match status" value="1"/>
</dbReference>
<dbReference type="STRING" id="121845.A0A1S3CU18"/>
<dbReference type="InterPro" id="IPR007577">
    <property type="entry name" value="GlycoTrfase_DXD_sugar-bd_CS"/>
</dbReference>
<dbReference type="KEGG" id="dci:103505260"/>
<dbReference type="GO" id="GO:0003676">
    <property type="term" value="F:nucleic acid binding"/>
    <property type="evidence" value="ECO:0007669"/>
    <property type="project" value="InterPro"/>
</dbReference>
<evidence type="ECO:0000313" key="2">
    <source>
        <dbReference type="RefSeq" id="XP_008467806.1"/>
    </source>
</evidence>
<evidence type="ECO:0000313" key="1">
    <source>
        <dbReference type="Proteomes" id="UP000079169"/>
    </source>
</evidence>
<dbReference type="GeneID" id="103505260"/>
<dbReference type="PaxDb" id="121845-A0A1S3CU18"/>
<dbReference type="InterPro" id="IPR017964">
    <property type="entry name" value="DNA-dir_DNA_pol_B_CS"/>
</dbReference>
<reference evidence="2" key="1">
    <citation type="submission" date="2025-08" db="UniProtKB">
        <authorList>
            <consortium name="RefSeq"/>
        </authorList>
    </citation>
    <scope>IDENTIFICATION</scope>
</reference>
<dbReference type="SUPFAM" id="SSF53448">
    <property type="entry name" value="Nucleotide-diphospho-sugar transferases"/>
    <property type="match status" value="1"/>
</dbReference>
<dbReference type="GO" id="GO:0000166">
    <property type="term" value="F:nucleotide binding"/>
    <property type="evidence" value="ECO:0007669"/>
    <property type="project" value="InterPro"/>
</dbReference>
<dbReference type="PROSITE" id="PS00116">
    <property type="entry name" value="DNA_POLYMERASE_B"/>
    <property type="match status" value="1"/>
</dbReference>
<dbReference type="RefSeq" id="XP_008467806.1">
    <property type="nucleotide sequence ID" value="XM_008469584.3"/>
</dbReference>
<keyword evidence="1" id="KW-1185">Reference proteome</keyword>
<dbReference type="Proteomes" id="UP000079169">
    <property type="component" value="Unplaced"/>
</dbReference>
<gene>
    <name evidence="2" type="primary">LOC103505260</name>
</gene>
<name>A0A1S3CU18_DIACI</name>
<sequence>MIHSNLGDLGGYYWDIIHSLLSVTNTTIHFQQTPIPTHVFGQKLSSIYHASDVTRINVLMKYGGIYLDTDSIVLKSLKKFLHFEMVLGWPEMEDMGSQILIAHKNARFLRLWLNGYRIYKSSIWYYNAGQYPTEQILHSRPDLVHRIKTKLGVHNLLTKLHEDPEWAEWREYYAIHLLARHYPGVEEVNEVSVMTSKTPYAQIIRYVLYETAPYFDLHNVVLKRNRHHWVFKKT</sequence>
<dbReference type="AlphaFoldDB" id="A0A1S3CU18"/>
<dbReference type="InterPro" id="IPR029044">
    <property type="entry name" value="Nucleotide-diphossugar_trans"/>
</dbReference>
<dbReference type="PANTHER" id="PTHR46830">
    <property type="entry name" value="TRANSFERASE, PUTATIVE-RELATED"/>
    <property type="match status" value="1"/>
</dbReference>
<accession>A0A1S3CU18</accession>
<dbReference type="Pfam" id="PF04488">
    <property type="entry name" value="Gly_transf_sug"/>
    <property type="match status" value="1"/>
</dbReference>
<dbReference type="OMA" id="YEATIGC"/>
<organism evidence="1 2">
    <name type="scientific">Diaphorina citri</name>
    <name type="common">Asian citrus psyllid</name>
    <dbReference type="NCBI Taxonomy" id="121845"/>
    <lineage>
        <taxon>Eukaryota</taxon>
        <taxon>Metazoa</taxon>
        <taxon>Ecdysozoa</taxon>
        <taxon>Arthropoda</taxon>
        <taxon>Hexapoda</taxon>
        <taxon>Insecta</taxon>
        <taxon>Pterygota</taxon>
        <taxon>Neoptera</taxon>
        <taxon>Paraneoptera</taxon>
        <taxon>Hemiptera</taxon>
        <taxon>Sternorrhyncha</taxon>
        <taxon>Psylloidea</taxon>
        <taxon>Psyllidae</taxon>
        <taxon>Diaphorininae</taxon>
        <taxon>Diaphorina</taxon>
    </lineage>
</organism>
<proteinExistence type="predicted"/>
<protein>
    <submittedName>
        <fullName evidence="2">Lactosylceramide 4-alpha-galactosyltransferase</fullName>
    </submittedName>
</protein>
<dbReference type="PANTHER" id="PTHR46830:SF1">
    <property type="entry name" value="ALPHA-1,4-N-ACETYLGLUCOSAMINYLTRANSFERASE"/>
    <property type="match status" value="1"/>
</dbReference>